<feature type="region of interest" description="Disordered" evidence="1">
    <location>
        <begin position="284"/>
        <end position="408"/>
    </location>
</feature>
<dbReference type="Proteomes" id="UP000283509">
    <property type="component" value="Unassembled WGS sequence"/>
</dbReference>
<gene>
    <name evidence="2" type="ORF">C7M84_005652</name>
</gene>
<feature type="compositionally biased region" description="Pro residues" evidence="1">
    <location>
        <begin position="295"/>
        <end position="316"/>
    </location>
</feature>
<protein>
    <submittedName>
        <fullName evidence="2">Uncharacterized protein</fullName>
    </submittedName>
</protein>
<feature type="compositionally biased region" description="Pro residues" evidence="1">
    <location>
        <begin position="323"/>
        <end position="338"/>
    </location>
</feature>
<feature type="compositionally biased region" description="Low complexity" evidence="1">
    <location>
        <begin position="285"/>
        <end position="294"/>
    </location>
</feature>
<feature type="region of interest" description="Disordered" evidence="1">
    <location>
        <begin position="109"/>
        <end position="140"/>
    </location>
</feature>
<name>A0A3R7N2W4_PENVA</name>
<reference evidence="2 3" key="2">
    <citation type="submission" date="2019-01" db="EMBL/GenBank/DDBJ databases">
        <title>The decoding of complex shrimp genome reveals the adaptation for benthos swimmer, frequently molting mechanism and breeding impact on genome.</title>
        <authorList>
            <person name="Sun Y."/>
            <person name="Gao Y."/>
            <person name="Yu Y."/>
        </authorList>
    </citation>
    <scope>NUCLEOTIDE SEQUENCE [LARGE SCALE GENOMIC DNA]</scope>
    <source>
        <tissue evidence="2">Muscle</tissue>
    </source>
</reference>
<reference evidence="2 3" key="1">
    <citation type="submission" date="2018-04" db="EMBL/GenBank/DDBJ databases">
        <authorList>
            <person name="Zhang X."/>
            <person name="Yuan J."/>
            <person name="Li F."/>
            <person name="Xiang J."/>
        </authorList>
    </citation>
    <scope>NUCLEOTIDE SEQUENCE [LARGE SCALE GENOMIC DNA]</scope>
    <source>
        <tissue evidence="2">Muscle</tissue>
    </source>
</reference>
<evidence type="ECO:0000313" key="2">
    <source>
        <dbReference type="EMBL" id="ROT75785.1"/>
    </source>
</evidence>
<organism evidence="2 3">
    <name type="scientific">Penaeus vannamei</name>
    <name type="common">Whiteleg shrimp</name>
    <name type="synonym">Litopenaeus vannamei</name>
    <dbReference type="NCBI Taxonomy" id="6689"/>
    <lineage>
        <taxon>Eukaryota</taxon>
        <taxon>Metazoa</taxon>
        <taxon>Ecdysozoa</taxon>
        <taxon>Arthropoda</taxon>
        <taxon>Crustacea</taxon>
        <taxon>Multicrustacea</taxon>
        <taxon>Malacostraca</taxon>
        <taxon>Eumalacostraca</taxon>
        <taxon>Eucarida</taxon>
        <taxon>Decapoda</taxon>
        <taxon>Dendrobranchiata</taxon>
        <taxon>Penaeoidea</taxon>
        <taxon>Penaeidae</taxon>
        <taxon>Penaeus</taxon>
    </lineage>
</organism>
<feature type="compositionally biased region" description="Basic and acidic residues" evidence="1">
    <location>
        <begin position="356"/>
        <end position="377"/>
    </location>
</feature>
<keyword evidence="3" id="KW-1185">Reference proteome</keyword>
<dbReference type="EMBL" id="QCYY01001733">
    <property type="protein sequence ID" value="ROT75785.1"/>
    <property type="molecule type" value="Genomic_DNA"/>
</dbReference>
<evidence type="ECO:0000313" key="3">
    <source>
        <dbReference type="Proteomes" id="UP000283509"/>
    </source>
</evidence>
<dbReference type="AlphaFoldDB" id="A0A3R7N2W4"/>
<comment type="caution">
    <text evidence="2">The sequence shown here is derived from an EMBL/GenBank/DDBJ whole genome shotgun (WGS) entry which is preliminary data.</text>
</comment>
<accession>A0A3R7N2W4</accession>
<proteinExistence type="predicted"/>
<sequence>MLLRLQNLELIQHWVAYKKLATAYYNSPTPPSLHPPHPPLLITSSSHPLLSSFPLSPAPPSPSLPAPHYSSSPPLPFSPPPFSSLPCPSAFLFPFPTLLSLLPPVSLRPPSPLSPSPPPPHLTASPFSPSPHSLPATHASPPFSPLPRFPPLTPSHLRPPPSLPSLPPPLRRGCDRIVLRSFAVWVASPSRPFLFTRGRPRSVVSRPPAHSHVVHAKDPLGARLLCIGASLPLSLFQPFSFLSFLPFLFLSSYPPPLFSPPSPAPRLLLSLSFSSPSLPPPLLSPSPSLLSSPLPSSPPTPSLLPPPFLPLPPPLSPSLSRSPSPPIPLFFPPPPPPHSLARAPQTRLRGHRSRRADKIATLRRCHDSRPPRRRSSENPRPIPRSFSSTKRVHSGGLGWLSEPTSGSSQVRIFPVGRSRRTTFPFLFRKVLPGRPRCHTGKSLSLIPQTAAREEDEALRVPDESQALCPRQQEAQKALVGDLPPQLA</sequence>
<evidence type="ECO:0000256" key="1">
    <source>
        <dbReference type="SAM" id="MobiDB-lite"/>
    </source>
</evidence>
<feature type="compositionally biased region" description="Pro residues" evidence="1">
    <location>
        <begin position="109"/>
        <end position="121"/>
    </location>
</feature>
<feature type="region of interest" description="Disordered" evidence="1">
    <location>
        <begin position="440"/>
        <end position="487"/>
    </location>
</feature>